<dbReference type="AlphaFoldDB" id="A0AAV5N7E2"/>
<evidence type="ECO:0000259" key="5">
    <source>
        <dbReference type="Pfam" id="PF00150"/>
    </source>
</evidence>
<dbReference type="PROSITE" id="PS00659">
    <property type="entry name" value="GLYCOSYL_HYDROL_F5"/>
    <property type="match status" value="1"/>
</dbReference>
<proteinExistence type="inferred from homology"/>
<dbReference type="Gene3D" id="3.20.20.80">
    <property type="entry name" value="Glycosidases"/>
    <property type="match status" value="1"/>
</dbReference>
<protein>
    <submittedName>
        <fullName evidence="7">Uncharacterized protein</fullName>
    </submittedName>
</protein>
<evidence type="ECO:0000256" key="1">
    <source>
        <dbReference type="ARBA" id="ARBA00005641"/>
    </source>
</evidence>
<keyword evidence="3 4" id="KW-0326">Glycosidase</keyword>
<dbReference type="RefSeq" id="WP_051155798.1">
    <property type="nucleotide sequence ID" value="NZ_BRLH01000015.1"/>
</dbReference>
<evidence type="ECO:0000256" key="2">
    <source>
        <dbReference type="ARBA" id="ARBA00022801"/>
    </source>
</evidence>
<keyword evidence="2 4" id="KW-0378">Hydrolase</keyword>
<name>A0AAV5N7E2_9GAMM</name>
<dbReference type="InterPro" id="IPR001547">
    <property type="entry name" value="Glyco_hydro_5"/>
</dbReference>
<dbReference type="SUPFAM" id="SSF51445">
    <property type="entry name" value="(Trans)glycosidases"/>
    <property type="match status" value="1"/>
</dbReference>
<dbReference type="GO" id="GO:0016042">
    <property type="term" value="P:lipid catabolic process"/>
    <property type="evidence" value="ECO:0007669"/>
    <property type="project" value="UniProtKB-ARBA"/>
</dbReference>
<evidence type="ECO:0000259" key="6">
    <source>
        <dbReference type="Pfam" id="PF18564"/>
    </source>
</evidence>
<evidence type="ECO:0000256" key="4">
    <source>
        <dbReference type="RuleBase" id="RU361153"/>
    </source>
</evidence>
<evidence type="ECO:0000313" key="7">
    <source>
        <dbReference type="EMBL" id="GKX57393.1"/>
    </source>
</evidence>
<reference evidence="7" key="1">
    <citation type="submission" date="2022-06" db="EMBL/GenBank/DDBJ databases">
        <title>Draft genome sequences of Leminorella grimontii str. JCM5902.</title>
        <authorList>
            <person name="Wakabayashi Y."/>
            <person name="Kojima K."/>
        </authorList>
    </citation>
    <scope>NUCLEOTIDE SEQUENCE</scope>
    <source>
        <strain evidence="7">JCM 5902</strain>
    </source>
</reference>
<dbReference type="InterPro" id="IPR013780">
    <property type="entry name" value="Glyco_hydro_b"/>
</dbReference>
<dbReference type="PANTHER" id="PTHR31308">
    <property type="match status" value="1"/>
</dbReference>
<evidence type="ECO:0000313" key="8">
    <source>
        <dbReference type="Proteomes" id="UP001058124"/>
    </source>
</evidence>
<dbReference type="GO" id="GO:0004553">
    <property type="term" value="F:hydrolase activity, hydrolyzing O-glycosyl compounds"/>
    <property type="evidence" value="ECO:0007669"/>
    <property type="project" value="InterPro"/>
</dbReference>
<comment type="similarity">
    <text evidence="1 4">Belongs to the glycosyl hydrolase 5 (cellulase A) family.</text>
</comment>
<dbReference type="EMBL" id="BRLH01000015">
    <property type="protein sequence ID" value="GKX57393.1"/>
    <property type="molecule type" value="Genomic_DNA"/>
</dbReference>
<dbReference type="InterPro" id="IPR018087">
    <property type="entry name" value="Glyco_hydro_5_CS"/>
</dbReference>
<dbReference type="Pfam" id="PF18564">
    <property type="entry name" value="Glyco_hydro_5_C"/>
    <property type="match status" value="1"/>
</dbReference>
<dbReference type="PANTHER" id="PTHR31308:SF3">
    <property type="entry name" value="ENDOGLYCOCERAMIDASE"/>
    <property type="match status" value="1"/>
</dbReference>
<sequence length="455" mass="51432">MSSNRPFIYDEQGRVLILHGTNTGDAKWTEDGMPGKTGADDYIDRHIKNYGMNVVRLLAFWARIEPQKGVYDKTYLARLEKTVKRYTDRGMYVLIDFHQDLYGPGLDVPPDPNGNNGAPLWACYTDGLEPQTHPLTKFDWSMQHLDPAMMAAFKNFFNYEKYPELQDCLIGAQTEVARRFKDNPRVIGYDLFNEPFSGDLNTTLSGSFQAQQLSDFYQRAIDRIRTVESNKYIFVEPQAVGPNQGLPGALRPLKDPRSGEARLVYAPHIYTLGAPTGKAYTLVDALEIAAWAKNRAEEMEALNMPMAVGEIGAPETSTVAKYFDAAINKFDELNSGFMVWIDGQNTWSIEDKDGQPYSKVDSTVRTYPQAISGKPIKFSFDRHSGKFELAFKQDKGVTAPTEIFVPESQYPNGWNLDIKGQTLRNCRWSFDGATQILSVYMDYSESEKVICIVKK</sequence>
<dbReference type="GO" id="GO:0000272">
    <property type="term" value="P:polysaccharide catabolic process"/>
    <property type="evidence" value="ECO:0007669"/>
    <property type="project" value="InterPro"/>
</dbReference>
<feature type="domain" description="Glycoside hydrolase family 5" evidence="5">
    <location>
        <begin position="17"/>
        <end position="340"/>
    </location>
</feature>
<dbReference type="Proteomes" id="UP001058124">
    <property type="component" value="Unassembled WGS sequence"/>
</dbReference>
<evidence type="ECO:0000256" key="3">
    <source>
        <dbReference type="ARBA" id="ARBA00023295"/>
    </source>
</evidence>
<feature type="domain" description="Glycoside hydrolase family 5 C-terminal" evidence="6">
    <location>
        <begin position="365"/>
        <end position="448"/>
    </location>
</feature>
<comment type="caution">
    <text evidence="7">The sequence shown here is derived from an EMBL/GenBank/DDBJ whole genome shotgun (WGS) entry which is preliminary data.</text>
</comment>
<dbReference type="InterPro" id="IPR041036">
    <property type="entry name" value="GH5_C"/>
</dbReference>
<dbReference type="Pfam" id="PF00150">
    <property type="entry name" value="Cellulase"/>
    <property type="match status" value="1"/>
</dbReference>
<dbReference type="GO" id="GO:1901136">
    <property type="term" value="P:carbohydrate derivative catabolic process"/>
    <property type="evidence" value="ECO:0007669"/>
    <property type="project" value="UniProtKB-ARBA"/>
</dbReference>
<dbReference type="InterPro" id="IPR052066">
    <property type="entry name" value="Glycosphingolipid_Hydrolases"/>
</dbReference>
<gene>
    <name evidence="7" type="ORF">SOASR030_35050</name>
</gene>
<dbReference type="InterPro" id="IPR017853">
    <property type="entry name" value="GH"/>
</dbReference>
<dbReference type="Gene3D" id="2.60.40.1180">
    <property type="entry name" value="Golgi alpha-mannosidase II"/>
    <property type="match status" value="1"/>
</dbReference>
<organism evidence="7 8">
    <name type="scientific">Leminorella grimontii</name>
    <dbReference type="NCBI Taxonomy" id="82981"/>
    <lineage>
        <taxon>Bacteria</taxon>
        <taxon>Pseudomonadati</taxon>
        <taxon>Pseudomonadota</taxon>
        <taxon>Gammaproteobacteria</taxon>
        <taxon>Enterobacterales</taxon>
        <taxon>Budviciaceae</taxon>
        <taxon>Leminorella</taxon>
    </lineage>
</organism>
<keyword evidence="8" id="KW-1185">Reference proteome</keyword>
<accession>A0AAV5N7E2</accession>